<feature type="compositionally biased region" description="Basic and acidic residues" evidence="11">
    <location>
        <begin position="94"/>
        <end position="104"/>
    </location>
</feature>
<dbReference type="GO" id="GO:0006123">
    <property type="term" value="P:mitochondrial electron transport, cytochrome c to oxygen"/>
    <property type="evidence" value="ECO:0007669"/>
    <property type="project" value="TreeGrafter"/>
</dbReference>
<evidence type="ECO:0000256" key="8">
    <source>
        <dbReference type="ARBA" id="ARBA00023128"/>
    </source>
</evidence>
<evidence type="ECO:0000256" key="9">
    <source>
        <dbReference type="ARBA" id="ARBA00023136"/>
    </source>
</evidence>
<dbReference type="PANTHER" id="PTHR11504:SF0">
    <property type="entry name" value="CYTOCHROME C OXIDASE SUBUNIT"/>
    <property type="match status" value="1"/>
</dbReference>
<keyword evidence="8" id="KW-0496">Mitochondrion</keyword>
<dbReference type="RefSeq" id="XP_030387665.1">
    <property type="nucleotide sequence ID" value="XM_030531805.1"/>
</dbReference>
<dbReference type="GeneID" id="115634213"/>
<evidence type="ECO:0000256" key="7">
    <source>
        <dbReference type="ARBA" id="ARBA00022989"/>
    </source>
</evidence>
<keyword evidence="9 12" id="KW-0472">Membrane</keyword>
<evidence type="ECO:0000313" key="14">
    <source>
        <dbReference type="RefSeq" id="XP_030387665.1"/>
    </source>
</evidence>
<dbReference type="SUPFAM" id="SSF81411">
    <property type="entry name" value="Mitochondrial cytochrome c oxidase subunit VIa"/>
    <property type="match status" value="1"/>
</dbReference>
<dbReference type="GO" id="GO:0030234">
    <property type="term" value="F:enzyme regulator activity"/>
    <property type="evidence" value="ECO:0007669"/>
    <property type="project" value="TreeGrafter"/>
</dbReference>
<evidence type="ECO:0000256" key="6">
    <source>
        <dbReference type="ARBA" id="ARBA00022946"/>
    </source>
</evidence>
<evidence type="ECO:0000256" key="1">
    <source>
        <dbReference type="ARBA" id="ARBA00004434"/>
    </source>
</evidence>
<comment type="subcellular location">
    <subcellularLocation>
        <location evidence="1">Mitochondrion inner membrane</location>
        <topology evidence="1">Single-pass membrane protein</topology>
    </subcellularLocation>
</comment>
<accession>A0A6J2UHP9</accession>
<evidence type="ECO:0000313" key="13">
    <source>
        <dbReference type="Proteomes" id="UP000504634"/>
    </source>
</evidence>
<reference evidence="14" key="1">
    <citation type="submission" date="2025-08" db="UniProtKB">
        <authorList>
            <consortium name="RefSeq"/>
        </authorList>
    </citation>
    <scope>IDENTIFICATION</scope>
    <source>
        <strain evidence="14">11010-0011.00</strain>
        <tissue evidence="14">Whole body</tissue>
    </source>
</reference>
<comment type="pathway">
    <text evidence="2">Energy metabolism; oxidative phosphorylation.</text>
</comment>
<dbReference type="OrthoDB" id="5947505at2759"/>
<dbReference type="FunFam" id="4.10.95.10:FF:000001">
    <property type="entry name" value="Cytochrome c oxidase subunit 6A, mitochondrial"/>
    <property type="match status" value="1"/>
</dbReference>
<proteinExistence type="inferred from homology"/>
<feature type="region of interest" description="Disordered" evidence="11">
    <location>
        <begin position="94"/>
        <end position="114"/>
    </location>
</feature>
<evidence type="ECO:0000256" key="12">
    <source>
        <dbReference type="SAM" id="Phobius"/>
    </source>
</evidence>
<comment type="similarity">
    <text evidence="3 10">Belongs to the cytochrome c oxidase subunit 6A family.</text>
</comment>
<evidence type="ECO:0000256" key="3">
    <source>
        <dbReference type="ARBA" id="ARBA00005553"/>
    </source>
</evidence>
<dbReference type="InterPro" id="IPR036418">
    <property type="entry name" value="Cyt_c_oxidase_su6a_sf"/>
</dbReference>
<keyword evidence="6" id="KW-0809">Transit peptide</keyword>
<name>A0A6J2UHP9_DROLE</name>
<keyword evidence="7 12" id="KW-1133">Transmembrane helix</keyword>
<keyword evidence="5" id="KW-0999">Mitochondrion inner membrane</keyword>
<dbReference type="GO" id="GO:0005743">
    <property type="term" value="C:mitochondrial inner membrane"/>
    <property type="evidence" value="ECO:0007669"/>
    <property type="project" value="UniProtKB-SubCell"/>
</dbReference>
<evidence type="ECO:0000256" key="11">
    <source>
        <dbReference type="SAM" id="MobiDB-lite"/>
    </source>
</evidence>
<gene>
    <name evidence="14" type="primary">LOC115634213</name>
</gene>
<dbReference type="InterPro" id="IPR001349">
    <property type="entry name" value="Cyt_c_oxidase_su6a"/>
</dbReference>
<dbReference type="Gene3D" id="4.10.95.10">
    <property type="entry name" value="Cytochrome c oxidase, subunit VIa"/>
    <property type="match status" value="1"/>
</dbReference>
<feature type="transmembrane region" description="Helical" evidence="12">
    <location>
        <begin position="48"/>
        <end position="67"/>
    </location>
</feature>
<keyword evidence="4 12" id="KW-0812">Transmembrane</keyword>
<dbReference type="PANTHER" id="PTHR11504">
    <property type="entry name" value="CYTOCHROME C OXIDASE POLYPEPTIDE VIA"/>
    <property type="match status" value="1"/>
</dbReference>
<evidence type="ECO:0000256" key="5">
    <source>
        <dbReference type="ARBA" id="ARBA00022792"/>
    </source>
</evidence>
<protein>
    <submittedName>
        <fullName evidence="14">Cytochrome c oxidase subunit 6A2, mitochondrial</fullName>
    </submittedName>
</protein>
<sequence length="114" mass="13046">MSQFWKRIVRPGVGSTSLVPKRGIVFGAKTDQGQGQGQAKGSDIWKRLTFLVAAPAICLCMVNVFAFRNGEQKRQPFVKYEHLRRRTKRFPWGDGEKSFFHNRETNALPDGYEN</sequence>
<keyword evidence="13" id="KW-1185">Reference proteome</keyword>
<dbReference type="Proteomes" id="UP000504634">
    <property type="component" value="Unplaced"/>
</dbReference>
<dbReference type="AlphaFoldDB" id="A0A6J2UHP9"/>
<organism evidence="13 14">
    <name type="scientific">Drosophila lebanonensis</name>
    <name type="common">Fruit fly</name>
    <name type="synonym">Scaptodrosophila lebanonensis</name>
    <dbReference type="NCBI Taxonomy" id="7225"/>
    <lineage>
        <taxon>Eukaryota</taxon>
        <taxon>Metazoa</taxon>
        <taxon>Ecdysozoa</taxon>
        <taxon>Arthropoda</taxon>
        <taxon>Hexapoda</taxon>
        <taxon>Insecta</taxon>
        <taxon>Pterygota</taxon>
        <taxon>Neoptera</taxon>
        <taxon>Endopterygota</taxon>
        <taxon>Diptera</taxon>
        <taxon>Brachycera</taxon>
        <taxon>Muscomorpha</taxon>
        <taxon>Ephydroidea</taxon>
        <taxon>Drosophilidae</taxon>
        <taxon>Scaptodrosophila</taxon>
    </lineage>
</organism>
<evidence type="ECO:0000256" key="2">
    <source>
        <dbReference type="ARBA" id="ARBA00004673"/>
    </source>
</evidence>
<dbReference type="CTD" id="246451"/>
<dbReference type="Pfam" id="PF02046">
    <property type="entry name" value="COX6A"/>
    <property type="match status" value="1"/>
</dbReference>
<dbReference type="PIRSF" id="PIRSF000277">
    <property type="entry name" value="COX6A1"/>
    <property type="match status" value="1"/>
</dbReference>
<evidence type="ECO:0000256" key="4">
    <source>
        <dbReference type="ARBA" id="ARBA00022692"/>
    </source>
</evidence>
<evidence type="ECO:0000256" key="10">
    <source>
        <dbReference type="RuleBase" id="RU004396"/>
    </source>
</evidence>